<evidence type="ECO:0000313" key="3">
    <source>
        <dbReference type="EMBL" id="CRF33703.1"/>
    </source>
</evidence>
<dbReference type="OrthoDB" id="305758at2"/>
<keyword evidence="4" id="KW-1185">Reference proteome</keyword>
<dbReference type="GO" id="GO:0030288">
    <property type="term" value="C:outer membrane-bounded periplasmic space"/>
    <property type="evidence" value="ECO:0007669"/>
    <property type="project" value="TreeGrafter"/>
</dbReference>
<dbReference type="InterPro" id="IPR026045">
    <property type="entry name" value="Ferric-bd"/>
</dbReference>
<dbReference type="PANTHER" id="PTHR30006">
    <property type="entry name" value="THIAMINE-BINDING PERIPLASMIC PROTEIN-RELATED"/>
    <property type="match status" value="1"/>
</dbReference>
<dbReference type="Pfam" id="PF13343">
    <property type="entry name" value="SBP_bac_6"/>
    <property type="match status" value="1"/>
</dbReference>
<evidence type="ECO:0000313" key="4">
    <source>
        <dbReference type="Proteomes" id="UP000043763"/>
    </source>
</evidence>
<feature type="chain" id="PRO_5005194458" evidence="2">
    <location>
        <begin position="24"/>
        <end position="342"/>
    </location>
</feature>
<reference evidence="4" key="1">
    <citation type="submission" date="2015-04" db="EMBL/GenBank/DDBJ databases">
        <authorList>
            <person name="Mushtaq Mamoona"/>
        </authorList>
    </citation>
    <scope>NUCLEOTIDE SEQUENCE [LARGE SCALE GENOMIC DNA]</scope>
    <source>
        <strain evidence="4">AN4859/03</strain>
    </source>
</reference>
<dbReference type="CDD" id="cd13546">
    <property type="entry name" value="PBP2_BitB"/>
    <property type="match status" value="1"/>
</dbReference>
<sequence>MKKIVLICSAVILSLALFYSCSSSESGTQSGQGGNSLVIYCPHPLEFINPLVDDFKAKNPGINVDIIAAGTGELLKRVESEKDNPLGDILWGGTISMAKPKIDLFESYTSTNEDNIAEIYKNTEGALTRCTAVPSILMVNTNLIGDIKIEGYEDLLNPALKGKIAFADPSASSSSFEHLVNMLYAMGKGDPEKGWDYVQKLCANLDGKLLSGSSAVYKGVADGEYTVGLTFEEGGANYVSAGSPVKLVYMKEGVIIKPDGIYIIKNAKNLENAKKFVDYATSYDAQKTITDKLNRRSVRSDLPPSAILQSVDTINVITDDETVVDQNKQNWLNKFKDIFTSI</sequence>
<dbReference type="EMBL" id="CVLB01000001">
    <property type="protein sequence ID" value="CRF33703.1"/>
    <property type="molecule type" value="Genomic_DNA"/>
</dbReference>
<gene>
    <name evidence="3" type="ORF">BRSU_1611</name>
</gene>
<dbReference type="PIRSF" id="PIRSF002825">
    <property type="entry name" value="CfbpA"/>
    <property type="match status" value="1"/>
</dbReference>
<protein>
    <submittedName>
        <fullName evidence="3">ABC transporter substrate-binding protein</fullName>
    </submittedName>
</protein>
<evidence type="ECO:0000256" key="1">
    <source>
        <dbReference type="ARBA" id="ARBA00022729"/>
    </source>
</evidence>
<organism evidence="3 4">
    <name type="scientific">Brachyspira suanatina</name>
    <dbReference type="NCBI Taxonomy" id="381802"/>
    <lineage>
        <taxon>Bacteria</taxon>
        <taxon>Pseudomonadati</taxon>
        <taxon>Spirochaetota</taxon>
        <taxon>Spirochaetia</taxon>
        <taxon>Brachyspirales</taxon>
        <taxon>Brachyspiraceae</taxon>
        <taxon>Brachyspira</taxon>
    </lineage>
</organism>
<evidence type="ECO:0000256" key="2">
    <source>
        <dbReference type="SAM" id="SignalP"/>
    </source>
</evidence>
<dbReference type="GO" id="GO:0030975">
    <property type="term" value="F:thiamine binding"/>
    <property type="evidence" value="ECO:0007669"/>
    <property type="project" value="TreeGrafter"/>
</dbReference>
<dbReference type="PROSITE" id="PS51257">
    <property type="entry name" value="PROKAR_LIPOPROTEIN"/>
    <property type="match status" value="1"/>
</dbReference>
<dbReference type="PANTHER" id="PTHR30006:SF2">
    <property type="entry name" value="ABC TRANSPORTER SUBSTRATE-BINDING PROTEIN"/>
    <property type="match status" value="1"/>
</dbReference>
<feature type="signal peptide" evidence="2">
    <location>
        <begin position="1"/>
        <end position="23"/>
    </location>
</feature>
<dbReference type="GO" id="GO:0030976">
    <property type="term" value="F:thiamine pyrophosphate binding"/>
    <property type="evidence" value="ECO:0007669"/>
    <property type="project" value="TreeGrafter"/>
</dbReference>
<dbReference type="AlphaFoldDB" id="A0A0G4K8F7"/>
<keyword evidence="1 2" id="KW-0732">Signal</keyword>
<name>A0A0G4K8F7_9SPIR</name>
<accession>A0A0G4K8F7</accession>
<dbReference type="RefSeq" id="WP_048594820.1">
    <property type="nucleotide sequence ID" value="NZ_CVLB01000001.1"/>
</dbReference>
<dbReference type="Gene3D" id="3.40.190.10">
    <property type="entry name" value="Periplasmic binding protein-like II"/>
    <property type="match status" value="2"/>
</dbReference>
<dbReference type="Proteomes" id="UP000043763">
    <property type="component" value="Unassembled WGS sequence"/>
</dbReference>
<proteinExistence type="predicted"/>
<dbReference type="SUPFAM" id="SSF53850">
    <property type="entry name" value="Periplasmic binding protein-like II"/>
    <property type="match status" value="1"/>
</dbReference>
<dbReference type="GO" id="GO:0015888">
    <property type="term" value="P:thiamine transport"/>
    <property type="evidence" value="ECO:0007669"/>
    <property type="project" value="TreeGrafter"/>
</dbReference>